<dbReference type="GO" id="GO:0005886">
    <property type="term" value="C:plasma membrane"/>
    <property type="evidence" value="ECO:0007669"/>
    <property type="project" value="UniProtKB-SubCell"/>
</dbReference>
<sequence>MSDRLDPALLRVAAVLVPGAVLAQLDTTIVSVGIGSVAEGVHADLLTVQWVTTGYLLAVALVAPLSGWLVHRFGGKRVWLLAVAVFVLGSALSGLATTAGALIAFRALQGLGGGLMQPVGQALIARIAGPARIGRLVGLITTPVSLAPIAGPVLGGLLTTGPGWRWMFFVNLPIGLAALVLAARLVPPDDAERDRTLRLDAPGLLLLPPGLVALVYGLSLSGPDADPAARAALLGYGAIALIAYVAHALRTTRTPLLDLSLFAGRGFTLAAVNTFLIGAALYGSMLLIPLYLVQAYALSPLAAGLALAPQALGMAVVAPLAGRWTDRHGPRAVSLLGIAAIVAGTVPFLLTGSRPPLFLLVGALFVRGLGLGAVVPPNAAATYTSVTRAQVPAATGVRTVLNRIGGSIGTAVLAIILQTALGDSTADAAFGHTFGWVVAFAVLTLIPAAMYPRHAPGRPAAGPAPGKTGTLVEGGTR</sequence>
<feature type="domain" description="Major facilitator superfamily (MFS) profile" evidence="10">
    <location>
        <begin position="12"/>
        <end position="456"/>
    </location>
</feature>
<dbReference type="InterPro" id="IPR020846">
    <property type="entry name" value="MFS_dom"/>
</dbReference>
<evidence type="ECO:0000256" key="9">
    <source>
        <dbReference type="SAM" id="Phobius"/>
    </source>
</evidence>
<keyword evidence="7 9" id="KW-0472">Membrane</keyword>
<dbReference type="PROSITE" id="PS50850">
    <property type="entry name" value="MFS"/>
    <property type="match status" value="1"/>
</dbReference>
<accession>A0A561WSA3</accession>
<comment type="caution">
    <text evidence="11">The sequence shown here is derived from an EMBL/GenBank/DDBJ whole genome shotgun (WGS) entry which is preliminary data.</text>
</comment>
<feature type="transmembrane region" description="Helical" evidence="9">
    <location>
        <begin position="228"/>
        <end position="246"/>
    </location>
</feature>
<dbReference type="InterPro" id="IPR004638">
    <property type="entry name" value="EmrB-like"/>
</dbReference>
<dbReference type="CDD" id="cd17503">
    <property type="entry name" value="MFS_LmrB_MDR_like"/>
    <property type="match status" value="1"/>
</dbReference>
<comment type="subcellular location">
    <subcellularLocation>
        <location evidence="1">Cell membrane</location>
        <topology evidence="1">Multi-pass membrane protein</topology>
    </subcellularLocation>
</comment>
<feature type="region of interest" description="Disordered" evidence="8">
    <location>
        <begin position="456"/>
        <end position="477"/>
    </location>
</feature>
<dbReference type="NCBIfam" id="TIGR00711">
    <property type="entry name" value="efflux_EmrB"/>
    <property type="match status" value="1"/>
</dbReference>
<feature type="transmembrane region" description="Helical" evidence="9">
    <location>
        <begin position="111"/>
        <end position="129"/>
    </location>
</feature>
<evidence type="ECO:0000256" key="8">
    <source>
        <dbReference type="SAM" id="MobiDB-lite"/>
    </source>
</evidence>
<dbReference type="GO" id="GO:0022857">
    <property type="term" value="F:transmembrane transporter activity"/>
    <property type="evidence" value="ECO:0007669"/>
    <property type="project" value="InterPro"/>
</dbReference>
<dbReference type="InterPro" id="IPR011701">
    <property type="entry name" value="MFS"/>
</dbReference>
<feature type="transmembrane region" description="Helical" evidence="9">
    <location>
        <begin position="433"/>
        <end position="451"/>
    </location>
</feature>
<feature type="transmembrane region" description="Helical" evidence="9">
    <location>
        <begin position="47"/>
        <end position="71"/>
    </location>
</feature>
<dbReference type="RefSeq" id="WP_122975996.1">
    <property type="nucleotide sequence ID" value="NZ_BOMX01000122.1"/>
</dbReference>
<organism evidence="11 12">
    <name type="scientific">Actinoplanes teichomyceticus</name>
    <dbReference type="NCBI Taxonomy" id="1867"/>
    <lineage>
        <taxon>Bacteria</taxon>
        <taxon>Bacillati</taxon>
        <taxon>Actinomycetota</taxon>
        <taxon>Actinomycetes</taxon>
        <taxon>Micromonosporales</taxon>
        <taxon>Micromonosporaceae</taxon>
        <taxon>Actinoplanes</taxon>
    </lineage>
</organism>
<dbReference type="Pfam" id="PF07690">
    <property type="entry name" value="MFS_1"/>
    <property type="match status" value="2"/>
</dbReference>
<feature type="transmembrane region" description="Helical" evidence="9">
    <location>
        <begin position="332"/>
        <end position="351"/>
    </location>
</feature>
<evidence type="ECO:0000256" key="3">
    <source>
        <dbReference type="ARBA" id="ARBA00022448"/>
    </source>
</evidence>
<keyword evidence="4" id="KW-1003">Cell membrane</keyword>
<evidence type="ECO:0000256" key="6">
    <source>
        <dbReference type="ARBA" id="ARBA00022989"/>
    </source>
</evidence>
<dbReference type="PANTHER" id="PTHR42718">
    <property type="entry name" value="MAJOR FACILITATOR SUPERFAMILY MULTIDRUG TRANSPORTER MFSC"/>
    <property type="match status" value="1"/>
</dbReference>
<feature type="compositionally biased region" description="Low complexity" evidence="8">
    <location>
        <begin position="457"/>
        <end position="466"/>
    </location>
</feature>
<evidence type="ECO:0000256" key="7">
    <source>
        <dbReference type="ARBA" id="ARBA00023136"/>
    </source>
</evidence>
<name>A0A561WSA3_ACTTI</name>
<keyword evidence="12" id="KW-1185">Reference proteome</keyword>
<evidence type="ECO:0000313" key="11">
    <source>
        <dbReference type="EMBL" id="TWG26750.1"/>
    </source>
</evidence>
<keyword evidence="3" id="KW-0813">Transport</keyword>
<feature type="transmembrane region" description="Helical" evidence="9">
    <location>
        <begin position="357"/>
        <end position="379"/>
    </location>
</feature>
<keyword evidence="6 9" id="KW-1133">Transmembrane helix</keyword>
<dbReference type="PANTHER" id="PTHR42718:SF9">
    <property type="entry name" value="MAJOR FACILITATOR SUPERFAMILY MULTIDRUG TRANSPORTER MFSC"/>
    <property type="match status" value="1"/>
</dbReference>
<reference evidence="11 12" key="1">
    <citation type="submission" date="2019-06" db="EMBL/GenBank/DDBJ databases">
        <title>Sequencing the genomes of 1000 actinobacteria strains.</title>
        <authorList>
            <person name="Klenk H.-P."/>
        </authorList>
    </citation>
    <scope>NUCLEOTIDE SEQUENCE [LARGE SCALE GENOMIC DNA]</scope>
    <source>
        <strain evidence="11 12">DSM 43866</strain>
    </source>
</reference>
<evidence type="ECO:0000256" key="2">
    <source>
        <dbReference type="ARBA" id="ARBA00008537"/>
    </source>
</evidence>
<dbReference type="InterPro" id="IPR036259">
    <property type="entry name" value="MFS_trans_sf"/>
</dbReference>
<feature type="transmembrane region" description="Helical" evidence="9">
    <location>
        <begin position="267"/>
        <end position="292"/>
    </location>
</feature>
<keyword evidence="5 9" id="KW-0812">Transmembrane</keyword>
<dbReference type="OrthoDB" id="9812221at2"/>
<feature type="transmembrane region" description="Helical" evidence="9">
    <location>
        <begin position="78"/>
        <end position="105"/>
    </location>
</feature>
<dbReference type="SUPFAM" id="SSF103473">
    <property type="entry name" value="MFS general substrate transporter"/>
    <property type="match status" value="1"/>
</dbReference>
<feature type="transmembrane region" description="Helical" evidence="9">
    <location>
        <begin position="136"/>
        <end position="158"/>
    </location>
</feature>
<feature type="transmembrane region" description="Helical" evidence="9">
    <location>
        <begin position="298"/>
        <end position="320"/>
    </location>
</feature>
<evidence type="ECO:0000313" key="12">
    <source>
        <dbReference type="Proteomes" id="UP000320239"/>
    </source>
</evidence>
<feature type="transmembrane region" description="Helical" evidence="9">
    <location>
        <begin position="204"/>
        <end position="222"/>
    </location>
</feature>
<evidence type="ECO:0000256" key="1">
    <source>
        <dbReference type="ARBA" id="ARBA00004651"/>
    </source>
</evidence>
<gene>
    <name evidence="11" type="ORF">FHX34_1011748</name>
</gene>
<dbReference type="Gene3D" id="1.20.1250.20">
    <property type="entry name" value="MFS general substrate transporter like domains"/>
    <property type="match status" value="1"/>
</dbReference>
<evidence type="ECO:0000259" key="10">
    <source>
        <dbReference type="PROSITE" id="PS50850"/>
    </source>
</evidence>
<evidence type="ECO:0000256" key="4">
    <source>
        <dbReference type="ARBA" id="ARBA00022475"/>
    </source>
</evidence>
<feature type="transmembrane region" description="Helical" evidence="9">
    <location>
        <begin position="400"/>
        <end position="421"/>
    </location>
</feature>
<evidence type="ECO:0000256" key="5">
    <source>
        <dbReference type="ARBA" id="ARBA00022692"/>
    </source>
</evidence>
<dbReference type="Proteomes" id="UP000320239">
    <property type="component" value="Unassembled WGS sequence"/>
</dbReference>
<protein>
    <submittedName>
        <fullName evidence="11">EmrB/QacA subfamily drug resistance transporter</fullName>
    </submittedName>
</protein>
<dbReference type="AlphaFoldDB" id="A0A561WSA3"/>
<proteinExistence type="inferred from homology"/>
<dbReference type="Gene3D" id="1.20.1720.10">
    <property type="entry name" value="Multidrug resistance protein D"/>
    <property type="match status" value="1"/>
</dbReference>
<comment type="similarity">
    <text evidence="2">Belongs to the major facilitator superfamily. EmrB family.</text>
</comment>
<feature type="transmembrane region" description="Helical" evidence="9">
    <location>
        <begin position="164"/>
        <end position="183"/>
    </location>
</feature>
<dbReference type="EMBL" id="VIWY01000001">
    <property type="protein sequence ID" value="TWG26750.1"/>
    <property type="molecule type" value="Genomic_DNA"/>
</dbReference>